<evidence type="ECO:0000313" key="3">
    <source>
        <dbReference type="Proteomes" id="UP000054715"/>
    </source>
</evidence>
<name>A0A0W0UP00_9GAMM</name>
<reference evidence="1 3" key="1">
    <citation type="submission" date="2015-11" db="EMBL/GenBank/DDBJ databases">
        <title>Genomic analysis of 38 Legionella species identifies large and diverse effector repertoires.</title>
        <authorList>
            <person name="Burstein D."/>
            <person name="Amaro F."/>
            <person name="Zusman T."/>
            <person name="Lifshitz Z."/>
            <person name="Cohen O."/>
            <person name="Gilbert J.A."/>
            <person name="Pupko T."/>
            <person name="Shuman H.A."/>
            <person name="Segal G."/>
        </authorList>
    </citation>
    <scope>NUCLEOTIDE SEQUENCE [LARGE SCALE GENOMIC DNA]</scope>
    <source>
        <strain evidence="1 3">JA-26-G1-E2</strain>
    </source>
</reference>
<accession>A0A0W0UP00</accession>
<dbReference type="RefSeq" id="WP_058448767.1">
    <property type="nucleotide sequence ID" value="NZ_CAAAJF010000006.1"/>
</dbReference>
<protein>
    <submittedName>
        <fullName evidence="1">Uncharacterized protein</fullName>
    </submittedName>
</protein>
<comment type="caution">
    <text evidence="1">The sequence shown here is derived from an EMBL/GenBank/DDBJ whole genome shotgun (WGS) entry which is preliminary data.</text>
</comment>
<dbReference type="Proteomes" id="UP000054715">
    <property type="component" value="Unassembled WGS sequence"/>
</dbReference>
<dbReference type="EMBL" id="LYOZ01000002">
    <property type="protein sequence ID" value="OCH99200.1"/>
    <property type="molecule type" value="Genomic_DNA"/>
</dbReference>
<dbReference type="Proteomes" id="UP000093336">
    <property type="component" value="Unassembled WGS sequence"/>
</dbReference>
<dbReference type="EMBL" id="LNYG01000012">
    <property type="protein sequence ID" value="KTD09373.1"/>
    <property type="molecule type" value="Genomic_DNA"/>
</dbReference>
<dbReference type="PATRIC" id="fig|455.5.peg.771"/>
<organism evidence="1 3">
    <name type="scientific">Legionella jamestowniensis</name>
    <dbReference type="NCBI Taxonomy" id="455"/>
    <lineage>
        <taxon>Bacteria</taxon>
        <taxon>Pseudomonadati</taxon>
        <taxon>Pseudomonadota</taxon>
        <taxon>Gammaproteobacteria</taxon>
        <taxon>Legionellales</taxon>
        <taxon>Legionellaceae</taxon>
        <taxon>Legionella</taxon>
    </lineage>
</organism>
<keyword evidence="4" id="KW-1185">Reference proteome</keyword>
<gene>
    <name evidence="2" type="ORF">A8135_08120</name>
    <name evidence="1" type="ORF">Ljam_0723</name>
</gene>
<dbReference type="AlphaFoldDB" id="A0A0W0UP00"/>
<proteinExistence type="predicted"/>
<dbReference type="OrthoDB" id="5642915at2"/>
<reference evidence="2 4" key="2">
    <citation type="submission" date="2016-05" db="EMBL/GenBank/DDBJ databases">
        <authorList>
            <person name="Prochazka B."/>
            <person name="Indra A."/>
            <person name="Hasenberger P."/>
            <person name="Blaschitz M."/>
            <person name="Wagner L."/>
            <person name="Wewalka G."/>
            <person name="Sorschag S."/>
            <person name="Schmid D."/>
            <person name="Ruppitsch W."/>
        </authorList>
    </citation>
    <scope>NUCLEOTIDE SEQUENCE [LARGE SCALE GENOMIC DNA]</scope>
    <source>
        <strain evidence="2 4">974010_12</strain>
    </source>
</reference>
<sequence length="680" mass="77263">MSKKVLFVFAGTGDTANHLEQTYEKEAFDTDVIRIYFNGCQDKAIGGRTPGIGYISPNLDTVARKLRTCFNDDGILSLKALKQEFGKAVVIRGVEKEKKIKVNDISMTGFSRGAVTTFAVARHLDDLDIPMSLFASDPVPGNPKQLTHHRSTSFNKNFNLSHCENLKKATVVLGMYQKNINPLHNKFFRQMAPIFNKHCESAIYTVPKAEHLSWSAFAKNHELDFIHNQELTTELSVYSEEKASFFFTPKVLQQKFHTGVDGRVQLTTRYKEKLFDAISMENGVIRESDPVKMGLALYILDTAPGFDNKTRLYKAIKKNTAAGTALREFLVEFESINQYLLAKNNNIAQPLDNFKIAVHQLLASFPIEKATYAQKENLKKAIFHTLQTTLKDKIPNQSYSTLKNIMQDFLKDNVIFHIDLAKYIDESETFQSGPTPVKDPEHYFVDIAHIKDADELATRLYQMSERSRISSYEKYGPNLPKIIKNEQQLGDIIRFLPPDKIAVTLKNSQIKPLINNIDAINTMMEKLFTAEQRKQVFLSVKEAIPSMELNFAQLGKLMQYLSFDKNKQLLEFVSFDKMKENSPADVIKLLDQLSLQQLTQLLPSMGLHLKKIIAKSDNPAELQDLKTWLSRKIENAPGKKMLDTIFSQQPETNATTTFKARLQTISADPGDKQEKQIKIV</sequence>
<evidence type="ECO:0000313" key="2">
    <source>
        <dbReference type="EMBL" id="OCH99200.1"/>
    </source>
</evidence>
<evidence type="ECO:0000313" key="1">
    <source>
        <dbReference type="EMBL" id="KTD09373.1"/>
    </source>
</evidence>
<evidence type="ECO:0000313" key="4">
    <source>
        <dbReference type="Proteomes" id="UP000093336"/>
    </source>
</evidence>